<dbReference type="OrthoDB" id="9782626at2"/>
<dbReference type="SUPFAM" id="SSF51658">
    <property type="entry name" value="Xylose isomerase-like"/>
    <property type="match status" value="1"/>
</dbReference>
<feature type="domain" description="Xylose isomerase-like TIM barrel" evidence="1">
    <location>
        <begin position="26"/>
        <end position="255"/>
    </location>
</feature>
<protein>
    <submittedName>
        <fullName evidence="2">Xylose isomerase domain protein TIM barrel</fullName>
    </submittedName>
</protein>
<evidence type="ECO:0000313" key="2">
    <source>
        <dbReference type="EMBL" id="ACZ42023.1"/>
    </source>
</evidence>
<dbReference type="EMBL" id="CP001825">
    <property type="protein sequence ID" value="ACZ42023.1"/>
    <property type="molecule type" value="Genomic_DNA"/>
</dbReference>
<gene>
    <name evidence="2" type="ordered locus">Tter_1107</name>
</gene>
<organism evidence="2 3">
    <name type="scientific">Thermobaculum terrenum (strain ATCC BAA-798 / CCMEE 7001 / YNP1)</name>
    <dbReference type="NCBI Taxonomy" id="525904"/>
    <lineage>
        <taxon>Bacteria</taxon>
        <taxon>Bacillati</taxon>
        <taxon>Chloroflexota</taxon>
        <taxon>Chloroflexia</taxon>
        <taxon>Candidatus Thermobaculales</taxon>
        <taxon>Candidatus Thermobaculaceae</taxon>
        <taxon>Thermobaculum</taxon>
    </lineage>
</organism>
<reference evidence="3" key="1">
    <citation type="journal article" date="2010" name="Stand. Genomic Sci.">
        <title>Complete genome sequence of 'Thermobaculum terrenum' type strain (YNP1).</title>
        <authorList>
            <person name="Kiss H."/>
            <person name="Cleland D."/>
            <person name="Lapidus A."/>
            <person name="Lucas S."/>
            <person name="Glavina Del Rio T."/>
            <person name="Nolan M."/>
            <person name="Tice H."/>
            <person name="Han C."/>
            <person name="Goodwin L."/>
            <person name="Pitluck S."/>
            <person name="Liolios K."/>
            <person name="Ivanova N."/>
            <person name="Mavromatis K."/>
            <person name="Ovchinnikova G."/>
            <person name="Pati A."/>
            <person name="Chen A."/>
            <person name="Palaniappan K."/>
            <person name="Land M."/>
            <person name="Hauser L."/>
            <person name="Chang Y."/>
            <person name="Jeffries C."/>
            <person name="Lu M."/>
            <person name="Brettin T."/>
            <person name="Detter J."/>
            <person name="Goker M."/>
            <person name="Tindall B."/>
            <person name="Beck B."/>
            <person name="McDermott T."/>
            <person name="Woyke T."/>
            <person name="Bristow J."/>
            <person name="Eisen J."/>
            <person name="Markowitz V."/>
            <person name="Hugenholtz P."/>
            <person name="Kyrpides N."/>
            <person name="Klenk H."/>
            <person name="Cheng J."/>
        </authorList>
    </citation>
    <scope>NUCLEOTIDE SEQUENCE [LARGE SCALE GENOMIC DNA]</scope>
    <source>
        <strain evidence="3">ATCC BAA-798 / YNP1</strain>
    </source>
</reference>
<dbReference type="InterPro" id="IPR013022">
    <property type="entry name" value="Xyl_isomerase-like_TIM-brl"/>
</dbReference>
<dbReference type="STRING" id="525904.Tter_1107"/>
<dbReference type="Proteomes" id="UP000000323">
    <property type="component" value="Chromosome 1"/>
</dbReference>
<dbReference type="Pfam" id="PF01261">
    <property type="entry name" value="AP_endonuc_2"/>
    <property type="match status" value="1"/>
</dbReference>
<dbReference type="GO" id="GO:0016853">
    <property type="term" value="F:isomerase activity"/>
    <property type="evidence" value="ECO:0007669"/>
    <property type="project" value="UniProtKB-KW"/>
</dbReference>
<dbReference type="InterPro" id="IPR036237">
    <property type="entry name" value="Xyl_isomerase-like_sf"/>
</dbReference>
<dbReference type="eggNOG" id="COG1082">
    <property type="taxonomic scope" value="Bacteria"/>
</dbReference>
<dbReference type="Gene3D" id="3.20.20.150">
    <property type="entry name" value="Divalent-metal-dependent TIM barrel enzymes"/>
    <property type="match status" value="1"/>
</dbReference>
<keyword evidence="2" id="KW-0413">Isomerase</keyword>
<evidence type="ECO:0000313" key="3">
    <source>
        <dbReference type="Proteomes" id="UP000000323"/>
    </source>
</evidence>
<dbReference type="RefSeq" id="WP_012875058.1">
    <property type="nucleotide sequence ID" value="NC_013525.1"/>
</dbReference>
<name>D1CB58_THET1</name>
<dbReference type="PANTHER" id="PTHR12110:SF52">
    <property type="entry name" value="XYLOSE ISOMERASE"/>
    <property type="match status" value="1"/>
</dbReference>
<keyword evidence="3" id="KW-1185">Reference proteome</keyword>
<proteinExistence type="predicted"/>
<dbReference type="InterPro" id="IPR050312">
    <property type="entry name" value="IolE/XylAMocC-like"/>
</dbReference>
<dbReference type="KEGG" id="ttr:Tter_1107"/>
<dbReference type="HOGENOM" id="CLU_058777_0_0_0"/>
<accession>D1CB58</accession>
<dbReference type="AlphaFoldDB" id="D1CB58"/>
<dbReference type="PANTHER" id="PTHR12110">
    <property type="entry name" value="HYDROXYPYRUVATE ISOMERASE"/>
    <property type="match status" value="1"/>
</dbReference>
<sequence length="273" mass="30971">MCKIDISRLSFNHMTAKKYDLYSLVDTCSHLGIRYVGMWRHKIAEVGLEQAANLLQAYGIRASSLCRGGMFPASNEEEFADHIDDNKRAIEEAAYIDAEVLVLVCGPAADKDLSKARYMVEKGIDALLPYARSCGIRLGIEPMHPVFASDRSVIVTMEQANDLIDKFNDEYLGLVLDTFHIWWDPKIDEQIRRAAGRILGFHVNDYPRVVDRSPLVAREMMGKGVIDIRRIRIAVESAGYMGPIEVEIFNDQLWNMPLSELLSYTKESFLQHV</sequence>
<evidence type="ECO:0000259" key="1">
    <source>
        <dbReference type="Pfam" id="PF01261"/>
    </source>
</evidence>